<dbReference type="STRING" id="343874.GCA_000805695_00459"/>
<keyword evidence="1" id="KW-0732">Signal</keyword>
<dbReference type="RefSeq" id="WP_084106886.1">
    <property type="nucleotide sequence ID" value="NZ_JSYQ01000011.1"/>
</dbReference>
<accession>A0A376GEC6</accession>
<evidence type="ECO:0000256" key="1">
    <source>
        <dbReference type="SAM" id="SignalP"/>
    </source>
</evidence>
<reference evidence="2 3" key="1">
    <citation type="submission" date="2018-06" db="EMBL/GenBank/DDBJ databases">
        <authorList>
            <consortium name="Pathogen Informatics"/>
            <person name="Doyle S."/>
        </authorList>
    </citation>
    <scope>NUCLEOTIDE SEQUENCE [LARGE SCALE GENOMIC DNA]</scope>
    <source>
        <strain evidence="2 3">NCTC13456</strain>
    </source>
</reference>
<feature type="chain" id="PRO_5016722403" description="DUF4468 domain-containing protein" evidence="1">
    <location>
        <begin position="21"/>
        <end position="180"/>
    </location>
</feature>
<proteinExistence type="predicted"/>
<dbReference type="OrthoDB" id="672038at2"/>
<evidence type="ECO:0008006" key="4">
    <source>
        <dbReference type="Google" id="ProtNLM"/>
    </source>
</evidence>
<evidence type="ECO:0000313" key="2">
    <source>
        <dbReference type="EMBL" id="STD58704.1"/>
    </source>
</evidence>
<organism evidence="2 3">
    <name type="scientific">Empedobacter falsenii</name>
    <dbReference type="NCBI Taxonomy" id="343874"/>
    <lineage>
        <taxon>Bacteria</taxon>
        <taxon>Pseudomonadati</taxon>
        <taxon>Bacteroidota</taxon>
        <taxon>Flavobacteriia</taxon>
        <taxon>Flavobacteriales</taxon>
        <taxon>Weeksellaceae</taxon>
        <taxon>Empedobacter</taxon>
    </lineage>
</organism>
<evidence type="ECO:0000313" key="3">
    <source>
        <dbReference type="Proteomes" id="UP000254737"/>
    </source>
</evidence>
<feature type="signal peptide" evidence="1">
    <location>
        <begin position="1"/>
        <end position="20"/>
    </location>
</feature>
<name>A0A376GEC6_9FLAO</name>
<dbReference type="Proteomes" id="UP000254737">
    <property type="component" value="Unassembled WGS sequence"/>
</dbReference>
<dbReference type="AlphaFoldDB" id="A0A376GEC6"/>
<protein>
    <recommendedName>
        <fullName evidence="4">DUF4468 domain-containing protein</fullName>
    </recommendedName>
</protein>
<gene>
    <name evidence="2" type="ORF">NCTC13456_02328</name>
</gene>
<dbReference type="EMBL" id="UFXS01000001">
    <property type="protein sequence ID" value="STD58704.1"/>
    <property type="molecule type" value="Genomic_DNA"/>
</dbReference>
<sequence>MKKIVFFFVLVTFSVMTSFAQKNDKVKSEEIKTIKANFTRINSIKNWTKIKEVETDDSADGGYINYYYNNDKLEKIVVRKFGESGQYLAEYYLLNNKLSFVFEKNLKYNVPYYLKEFNYDDSEIIEDRYYYSNNKLINYKSNQDDGAPFSDIFIKSEEKRVLKEFNQLLKNSSLDRKTTK</sequence>